<sequence length="354" mass="37536">MKSLALTQYRAPLECVETSTPVPKGNEVLLRVNACGVCHTDLHIWEGGYDLGGGKMMKMSDRGQKLPHTMGHEVVGTVVAAGEDAMRLAEMGRTYLVYPWFGCGECQVCKSSDEHLCPTPQYLGVLRPGGYADHVLVPHPRYLIDIPAIPPEQAAPYACSGLTAYSALKKLGPDRLGKPILIVGAGGLGLMCLSLLKAMGRSGAIVADIDPDKRSAALASGAIAALDPTKDDFAKLLAESAQGGIHAIIDFVGSPASWDLAMATLAKGAIYVIVGLFGGERTLSLATMPLRAITVSGSFVGSRRDLIELMGLVRTGVDQMPIVTRPLDRAHETLSDFREGRVVGRAVLVPDHPS</sequence>
<evidence type="ECO:0000256" key="7">
    <source>
        <dbReference type="RuleBase" id="RU361277"/>
    </source>
</evidence>
<reference evidence="9 10" key="1">
    <citation type="submission" date="2017-03" db="EMBL/GenBank/DDBJ databases">
        <title>Whole genome sequences of fourteen strains of Bradyrhizobium canariense and one strain of Bradyrhizobium japonicum isolated from Lupinus (Papilionoideae: Genisteae) species in Algeria.</title>
        <authorList>
            <person name="Crovadore J."/>
            <person name="Chekireb D."/>
            <person name="Brachmann A."/>
            <person name="Chablais R."/>
            <person name="Cochard B."/>
            <person name="Lefort F."/>
        </authorList>
    </citation>
    <scope>NUCLEOTIDE SEQUENCE [LARGE SCALE GENOMIC DNA]</scope>
    <source>
        <strain evidence="9 10">UBMA197</strain>
    </source>
</reference>
<proteinExistence type="inferred from homology"/>
<dbReference type="InterPro" id="IPR002328">
    <property type="entry name" value="ADH_Zn_CS"/>
</dbReference>
<feature type="domain" description="Enoyl reductase (ER)" evidence="8">
    <location>
        <begin position="2"/>
        <end position="348"/>
    </location>
</feature>
<evidence type="ECO:0000256" key="1">
    <source>
        <dbReference type="ARBA" id="ARBA00001947"/>
    </source>
</evidence>
<dbReference type="InterPro" id="IPR013154">
    <property type="entry name" value="ADH-like_N"/>
</dbReference>
<dbReference type="CDD" id="cd08240">
    <property type="entry name" value="6_hydroxyhexanoate_dh_like"/>
    <property type="match status" value="1"/>
</dbReference>
<dbReference type="EC" id="1.1.1.1" evidence="3"/>
<dbReference type="PANTHER" id="PTHR42940">
    <property type="entry name" value="ALCOHOL DEHYDROGENASE 1-RELATED"/>
    <property type="match status" value="1"/>
</dbReference>
<evidence type="ECO:0000256" key="3">
    <source>
        <dbReference type="ARBA" id="ARBA00013190"/>
    </source>
</evidence>
<keyword evidence="6" id="KW-0560">Oxidoreductase</keyword>
<dbReference type="RefSeq" id="WP_085404921.1">
    <property type="nucleotide sequence ID" value="NZ_NAFL01000283.1"/>
</dbReference>
<dbReference type="SMART" id="SM00829">
    <property type="entry name" value="PKS_ER"/>
    <property type="match status" value="1"/>
</dbReference>
<dbReference type="InterPro" id="IPR011032">
    <property type="entry name" value="GroES-like_sf"/>
</dbReference>
<dbReference type="GO" id="GO:0008270">
    <property type="term" value="F:zinc ion binding"/>
    <property type="evidence" value="ECO:0007669"/>
    <property type="project" value="InterPro"/>
</dbReference>
<dbReference type="Proteomes" id="UP000193335">
    <property type="component" value="Unassembled WGS sequence"/>
</dbReference>
<evidence type="ECO:0000256" key="4">
    <source>
        <dbReference type="ARBA" id="ARBA00022723"/>
    </source>
</evidence>
<evidence type="ECO:0000256" key="2">
    <source>
        <dbReference type="ARBA" id="ARBA00008072"/>
    </source>
</evidence>
<accession>A0A1Y2JAU9</accession>
<keyword evidence="5 7" id="KW-0862">Zinc</keyword>
<evidence type="ECO:0000256" key="5">
    <source>
        <dbReference type="ARBA" id="ARBA00022833"/>
    </source>
</evidence>
<dbReference type="GO" id="GO:0004022">
    <property type="term" value="F:alcohol dehydrogenase (NAD+) activity"/>
    <property type="evidence" value="ECO:0007669"/>
    <property type="project" value="UniProtKB-EC"/>
</dbReference>
<dbReference type="InterPro" id="IPR013149">
    <property type="entry name" value="ADH-like_C"/>
</dbReference>
<dbReference type="SUPFAM" id="SSF51735">
    <property type="entry name" value="NAD(P)-binding Rossmann-fold domains"/>
    <property type="match status" value="1"/>
</dbReference>
<name>A0A1Y2JAU9_BRAJP</name>
<dbReference type="Pfam" id="PF08240">
    <property type="entry name" value="ADH_N"/>
    <property type="match status" value="1"/>
</dbReference>
<dbReference type="SUPFAM" id="SSF50129">
    <property type="entry name" value="GroES-like"/>
    <property type="match status" value="1"/>
</dbReference>
<dbReference type="AlphaFoldDB" id="A0A1Y2JAU9"/>
<evidence type="ECO:0000313" key="9">
    <source>
        <dbReference type="EMBL" id="OSJ24081.1"/>
    </source>
</evidence>
<comment type="similarity">
    <text evidence="2 7">Belongs to the zinc-containing alcohol dehydrogenase family.</text>
</comment>
<dbReference type="PROSITE" id="PS00059">
    <property type="entry name" value="ADH_ZINC"/>
    <property type="match status" value="1"/>
</dbReference>
<comment type="cofactor">
    <cofactor evidence="1 7">
        <name>Zn(2+)</name>
        <dbReference type="ChEBI" id="CHEBI:29105"/>
    </cofactor>
</comment>
<comment type="caution">
    <text evidence="9">The sequence shown here is derived from an EMBL/GenBank/DDBJ whole genome shotgun (WGS) entry which is preliminary data.</text>
</comment>
<evidence type="ECO:0000256" key="6">
    <source>
        <dbReference type="ARBA" id="ARBA00023002"/>
    </source>
</evidence>
<dbReference type="GO" id="GO:0005737">
    <property type="term" value="C:cytoplasm"/>
    <property type="evidence" value="ECO:0007669"/>
    <property type="project" value="TreeGrafter"/>
</dbReference>
<dbReference type="Pfam" id="PF00107">
    <property type="entry name" value="ADH_zinc_N"/>
    <property type="match status" value="1"/>
</dbReference>
<organism evidence="9 10">
    <name type="scientific">Bradyrhizobium japonicum</name>
    <dbReference type="NCBI Taxonomy" id="375"/>
    <lineage>
        <taxon>Bacteria</taxon>
        <taxon>Pseudomonadati</taxon>
        <taxon>Pseudomonadota</taxon>
        <taxon>Alphaproteobacteria</taxon>
        <taxon>Hyphomicrobiales</taxon>
        <taxon>Nitrobacteraceae</taxon>
        <taxon>Bradyrhizobium</taxon>
    </lineage>
</organism>
<dbReference type="Gene3D" id="3.40.50.720">
    <property type="entry name" value="NAD(P)-binding Rossmann-like Domain"/>
    <property type="match status" value="1"/>
</dbReference>
<dbReference type="PANTHER" id="PTHR42940:SF8">
    <property type="entry name" value="VACUOLAR PROTEIN SORTING-ASSOCIATED PROTEIN 11"/>
    <property type="match status" value="1"/>
</dbReference>
<dbReference type="InterPro" id="IPR036291">
    <property type="entry name" value="NAD(P)-bd_dom_sf"/>
</dbReference>
<protein>
    <recommendedName>
        <fullName evidence="3">alcohol dehydrogenase</fullName>
        <ecNumber evidence="3">1.1.1.1</ecNumber>
    </recommendedName>
</protein>
<dbReference type="InterPro" id="IPR020843">
    <property type="entry name" value="ER"/>
</dbReference>
<gene>
    <name evidence="9" type="ORF">BSZ19_43300</name>
</gene>
<evidence type="ECO:0000259" key="8">
    <source>
        <dbReference type="SMART" id="SM00829"/>
    </source>
</evidence>
<evidence type="ECO:0000313" key="10">
    <source>
        <dbReference type="Proteomes" id="UP000193335"/>
    </source>
</evidence>
<dbReference type="Gene3D" id="3.90.180.10">
    <property type="entry name" value="Medium-chain alcohol dehydrogenases, catalytic domain"/>
    <property type="match status" value="1"/>
</dbReference>
<keyword evidence="4 7" id="KW-0479">Metal-binding</keyword>
<dbReference type="EMBL" id="NAFL01000283">
    <property type="protein sequence ID" value="OSJ24081.1"/>
    <property type="molecule type" value="Genomic_DNA"/>
</dbReference>